<feature type="compositionally biased region" description="Polar residues" evidence="1">
    <location>
        <begin position="289"/>
        <end position="326"/>
    </location>
</feature>
<dbReference type="GeneID" id="19465648"/>
<accession>S3D544</accession>
<dbReference type="OrthoDB" id="2590867at2759"/>
<dbReference type="PANTHER" id="PTHR39606:SF1">
    <property type="entry name" value="CELL SURFACE PROTEIN"/>
    <property type="match status" value="1"/>
</dbReference>
<organism evidence="2 3">
    <name type="scientific">Glarea lozoyensis (strain ATCC 20868 / MF5171)</name>
    <dbReference type="NCBI Taxonomy" id="1116229"/>
    <lineage>
        <taxon>Eukaryota</taxon>
        <taxon>Fungi</taxon>
        <taxon>Dikarya</taxon>
        <taxon>Ascomycota</taxon>
        <taxon>Pezizomycotina</taxon>
        <taxon>Leotiomycetes</taxon>
        <taxon>Helotiales</taxon>
        <taxon>Helotiaceae</taxon>
        <taxon>Glarea</taxon>
    </lineage>
</organism>
<reference evidence="2 3" key="1">
    <citation type="journal article" date="2013" name="BMC Genomics">
        <title>Genomics-driven discovery of the pneumocandin biosynthetic gene cluster in the fungus Glarea lozoyensis.</title>
        <authorList>
            <person name="Chen L."/>
            <person name="Yue Q."/>
            <person name="Zhang X."/>
            <person name="Xiang M."/>
            <person name="Wang C."/>
            <person name="Li S."/>
            <person name="Che Y."/>
            <person name="Ortiz-Lopez F.J."/>
            <person name="Bills G.F."/>
            <person name="Liu X."/>
            <person name="An Z."/>
        </authorList>
    </citation>
    <scope>NUCLEOTIDE SEQUENCE [LARGE SCALE GENOMIC DNA]</scope>
    <source>
        <strain evidence="3">ATCC 20868 / MF5171</strain>
    </source>
</reference>
<feature type="compositionally biased region" description="Basic and acidic residues" evidence="1">
    <location>
        <begin position="158"/>
        <end position="168"/>
    </location>
</feature>
<name>S3D544_GLAL2</name>
<evidence type="ECO:0000256" key="1">
    <source>
        <dbReference type="SAM" id="MobiDB-lite"/>
    </source>
</evidence>
<dbReference type="AlphaFoldDB" id="S3D544"/>
<feature type="compositionally biased region" description="Low complexity" evidence="1">
    <location>
        <begin position="61"/>
        <end position="76"/>
    </location>
</feature>
<sequence>METINNITAAASNAIWGQSEDPKNPNTTTSQTTGTPTTTTNPTMSGNTSGREPISGQLGNTSAESSPTTTPYTATTIDPRVHTESNAGPHGSNLANKADPRVDSDRDGSRTAGSTAYEPSNTMGTPLGAGSAAVGGSSGLGSSSTTSGPHSSNLANKADPRVDSDRDGSGFGNTSSSSNTGVYSSTSSSTTAGPHSSNLANKADPRVDSDRDGSGIGNTSGGNTGFYSATTHNPLTSRPADSSTTSSTTHHTSGIGGIDSSRSTGDYSSSTGHHGSNTGHQSTYGSTGGDTSLSADGSQSINPGPTGSTAGKSVVDASQQSRTSTGPIDAVGDNTPNTRPFSEFGGNKTVPDSDKTGIAFREPGPTPSRGLHPIEGQGSLTGAHSHRGSGAFQNTQDTHDTLHKRDHMDGADHTQDRKLSSATSATSGSGRAGSTAGITGKGTPGGMPEVVARDLEKIKTGKGKPPGGSDAELGLDEAHGGPKATSKEGAHGAHGEEKMGMMDKIKAKLPGHH</sequence>
<evidence type="ECO:0000313" key="2">
    <source>
        <dbReference type="EMBL" id="EPE33582.1"/>
    </source>
</evidence>
<feature type="compositionally biased region" description="Low complexity" evidence="1">
    <location>
        <begin position="172"/>
        <end position="198"/>
    </location>
</feature>
<feature type="compositionally biased region" description="Basic and acidic residues" evidence="1">
    <location>
        <begin position="203"/>
        <end position="213"/>
    </location>
</feature>
<proteinExistence type="predicted"/>
<dbReference type="HOGENOM" id="CLU_531051_0_0_1"/>
<dbReference type="Proteomes" id="UP000016922">
    <property type="component" value="Unassembled WGS sequence"/>
</dbReference>
<feature type="compositionally biased region" description="Low complexity" evidence="1">
    <location>
        <begin position="420"/>
        <end position="438"/>
    </location>
</feature>
<feature type="compositionally biased region" description="Basic and acidic residues" evidence="1">
    <location>
        <begin position="98"/>
        <end position="109"/>
    </location>
</feature>
<feature type="compositionally biased region" description="Low complexity" evidence="1">
    <location>
        <begin position="25"/>
        <end position="50"/>
    </location>
</feature>
<dbReference type="PANTHER" id="PTHR39606">
    <property type="entry name" value="SURFACE PROTEIN, PUTATIVE-RELATED"/>
    <property type="match status" value="1"/>
</dbReference>
<feature type="compositionally biased region" description="Gly residues" evidence="1">
    <location>
        <begin position="214"/>
        <end position="224"/>
    </location>
</feature>
<protein>
    <submittedName>
        <fullName evidence="2">Uncharacterized protein</fullName>
    </submittedName>
</protein>
<feature type="region of interest" description="Disordered" evidence="1">
    <location>
        <begin position="1"/>
        <end position="513"/>
    </location>
</feature>
<dbReference type="EMBL" id="KE145357">
    <property type="protein sequence ID" value="EPE33582.1"/>
    <property type="molecule type" value="Genomic_DNA"/>
</dbReference>
<feature type="compositionally biased region" description="Low complexity" evidence="1">
    <location>
        <begin position="242"/>
        <end position="283"/>
    </location>
</feature>
<dbReference type="RefSeq" id="XP_008078734.1">
    <property type="nucleotide sequence ID" value="XM_008080543.1"/>
</dbReference>
<keyword evidence="3" id="KW-1185">Reference proteome</keyword>
<dbReference type="OMA" id="PRVHTES"/>
<dbReference type="KEGG" id="glz:GLAREA_06595"/>
<gene>
    <name evidence="2" type="ORF">GLAREA_06595</name>
</gene>
<feature type="compositionally biased region" description="Low complexity" evidence="1">
    <location>
        <begin position="128"/>
        <end position="148"/>
    </location>
</feature>
<feature type="compositionally biased region" description="Basic and acidic residues" evidence="1">
    <location>
        <begin position="397"/>
        <end position="419"/>
    </location>
</feature>
<evidence type="ECO:0000313" key="3">
    <source>
        <dbReference type="Proteomes" id="UP000016922"/>
    </source>
</evidence>
<feature type="compositionally biased region" description="Polar residues" evidence="1">
    <location>
        <begin position="111"/>
        <end position="124"/>
    </location>
</feature>
<feature type="compositionally biased region" description="Polar residues" evidence="1">
    <location>
        <begin position="226"/>
        <end position="241"/>
    </location>
</feature>
<feature type="compositionally biased region" description="Low complexity" evidence="1">
    <location>
        <begin position="1"/>
        <end position="15"/>
    </location>
</feature>
<feature type="compositionally biased region" description="Basic and acidic residues" evidence="1">
    <location>
        <begin position="476"/>
        <end position="506"/>
    </location>
</feature>